<evidence type="ECO:0000256" key="7">
    <source>
        <dbReference type="SAM" id="Phobius"/>
    </source>
</evidence>
<dbReference type="GO" id="GO:0005886">
    <property type="term" value="C:plasma membrane"/>
    <property type="evidence" value="ECO:0007669"/>
    <property type="project" value="UniProtKB-SubCell"/>
</dbReference>
<keyword evidence="5 7" id="KW-1133">Transmembrane helix</keyword>
<feature type="transmembrane region" description="Helical" evidence="7">
    <location>
        <begin position="261"/>
        <end position="281"/>
    </location>
</feature>
<dbReference type="EMBL" id="CP012333">
    <property type="protein sequence ID" value="AKV01216.1"/>
    <property type="molecule type" value="Genomic_DNA"/>
</dbReference>
<feature type="transmembrane region" description="Helical" evidence="7">
    <location>
        <begin position="197"/>
        <end position="216"/>
    </location>
</feature>
<evidence type="ECO:0000256" key="6">
    <source>
        <dbReference type="ARBA" id="ARBA00023136"/>
    </source>
</evidence>
<dbReference type="InterPro" id="IPR020846">
    <property type="entry name" value="MFS_dom"/>
</dbReference>
<feature type="transmembrane region" description="Helical" evidence="7">
    <location>
        <begin position="166"/>
        <end position="185"/>
    </location>
</feature>
<evidence type="ECO:0000259" key="8">
    <source>
        <dbReference type="PROSITE" id="PS50850"/>
    </source>
</evidence>
<dbReference type="PANTHER" id="PTHR23501:SF191">
    <property type="entry name" value="VACUOLAR BASIC AMINO ACID TRANSPORTER 4"/>
    <property type="match status" value="1"/>
</dbReference>
<organism evidence="9 10">
    <name type="scientific">Labilithrix luteola</name>
    <dbReference type="NCBI Taxonomy" id="1391654"/>
    <lineage>
        <taxon>Bacteria</taxon>
        <taxon>Pseudomonadati</taxon>
        <taxon>Myxococcota</taxon>
        <taxon>Polyangia</taxon>
        <taxon>Polyangiales</taxon>
        <taxon>Labilitrichaceae</taxon>
        <taxon>Labilithrix</taxon>
    </lineage>
</organism>
<dbReference type="SUPFAM" id="SSF103473">
    <property type="entry name" value="MFS general substrate transporter"/>
    <property type="match status" value="1"/>
</dbReference>
<feature type="transmembrane region" description="Helical" evidence="7">
    <location>
        <begin position="222"/>
        <end position="240"/>
    </location>
</feature>
<dbReference type="Gene3D" id="1.20.1720.10">
    <property type="entry name" value="Multidrug resistance protein D"/>
    <property type="match status" value="1"/>
</dbReference>
<feature type="transmembrane region" description="Helical" evidence="7">
    <location>
        <begin position="293"/>
        <end position="311"/>
    </location>
</feature>
<dbReference type="PROSITE" id="PS50850">
    <property type="entry name" value="MFS"/>
    <property type="match status" value="1"/>
</dbReference>
<evidence type="ECO:0000256" key="2">
    <source>
        <dbReference type="ARBA" id="ARBA00022448"/>
    </source>
</evidence>
<feature type="domain" description="Major facilitator superfamily (MFS) profile" evidence="8">
    <location>
        <begin position="13"/>
        <end position="480"/>
    </location>
</feature>
<keyword evidence="10" id="KW-1185">Reference proteome</keyword>
<feature type="transmembrane region" description="Helical" evidence="7">
    <location>
        <begin position="391"/>
        <end position="412"/>
    </location>
</feature>
<dbReference type="InterPro" id="IPR011701">
    <property type="entry name" value="MFS"/>
</dbReference>
<dbReference type="Proteomes" id="UP000064967">
    <property type="component" value="Chromosome"/>
</dbReference>
<protein>
    <submittedName>
        <fullName evidence="9">Drug resistance transporter, EmrB/QacA family</fullName>
    </submittedName>
</protein>
<evidence type="ECO:0000313" key="10">
    <source>
        <dbReference type="Proteomes" id="UP000064967"/>
    </source>
</evidence>
<dbReference type="GO" id="GO:0022857">
    <property type="term" value="F:transmembrane transporter activity"/>
    <property type="evidence" value="ECO:0007669"/>
    <property type="project" value="InterPro"/>
</dbReference>
<dbReference type="KEGG" id="llu:AKJ09_07879"/>
<feature type="transmembrane region" description="Helical" evidence="7">
    <location>
        <begin position="140"/>
        <end position="160"/>
    </location>
</feature>
<dbReference type="STRING" id="1391654.AKJ09_07879"/>
<dbReference type="Gene3D" id="1.20.1250.20">
    <property type="entry name" value="MFS general substrate transporter like domains"/>
    <property type="match status" value="1"/>
</dbReference>
<feature type="transmembrane region" description="Helical" evidence="7">
    <location>
        <begin position="323"/>
        <end position="345"/>
    </location>
</feature>
<keyword evidence="6 7" id="KW-0472">Membrane</keyword>
<dbReference type="PRINTS" id="PR01036">
    <property type="entry name" value="TCRTETB"/>
</dbReference>
<dbReference type="Pfam" id="PF07690">
    <property type="entry name" value="MFS_1"/>
    <property type="match status" value="1"/>
</dbReference>
<feature type="transmembrane region" description="Helical" evidence="7">
    <location>
        <begin position="78"/>
        <end position="96"/>
    </location>
</feature>
<evidence type="ECO:0000256" key="1">
    <source>
        <dbReference type="ARBA" id="ARBA00004651"/>
    </source>
</evidence>
<evidence type="ECO:0000256" key="3">
    <source>
        <dbReference type="ARBA" id="ARBA00022475"/>
    </source>
</evidence>
<feature type="transmembrane region" description="Helical" evidence="7">
    <location>
        <begin position="108"/>
        <end position="128"/>
    </location>
</feature>
<evidence type="ECO:0000256" key="4">
    <source>
        <dbReference type="ARBA" id="ARBA00022692"/>
    </source>
</evidence>
<dbReference type="RefSeq" id="WP_146652361.1">
    <property type="nucleotide sequence ID" value="NZ_CP012333.1"/>
</dbReference>
<comment type="subcellular location">
    <subcellularLocation>
        <location evidence="1">Cell membrane</location>
        <topology evidence="1">Multi-pass membrane protein</topology>
    </subcellularLocation>
</comment>
<feature type="transmembrane region" description="Helical" evidence="7">
    <location>
        <begin position="457"/>
        <end position="475"/>
    </location>
</feature>
<accession>A0A0K1Q5Y3</accession>
<proteinExistence type="predicted"/>
<feature type="transmembrane region" description="Helical" evidence="7">
    <location>
        <begin position="357"/>
        <end position="379"/>
    </location>
</feature>
<evidence type="ECO:0000256" key="5">
    <source>
        <dbReference type="ARBA" id="ARBA00022989"/>
    </source>
</evidence>
<sequence>MKSGKRATNRPATVLALLLALFMAAMEMTVVSTAMPTVVAELGGALHYAWVFTAYMLTSTVTVPIYGKLSDLYGRKPVMLVAMALFLFGSMASGQARTMTHLIVFRAIQGLGAGGMQPIALTIVGDIFNLEERAKMQGVFGAVWAIAGLVGPLLGGVIVASLSWRWVFYVNVPFGLVSAAVLSLSLHESIAKHDHRLDFIGAGLLVAMVVALLLGTDGVMPALLLPGCAALLAIFLVHEARVKEPIVPLQLFSQRILATSSALNALTGGAMLGLVTFVPLYAQGVLGTTPTQAGATIAPMAVGWPIASAISGRLIKKFGFQKLVRVGMIVVACSAISLVMAIGAGSSSGTIRALATFFGVGMGLSNTALVIAVQTSVGFSQRGVATASTMFFRNIGGTVGVGVMGVLLARALTEGPAARAAGGTSLVARILGPERRNVDPSALKAIAGDLAHGLEHVILLVAGLAVTAAVVGLFFPHVEQSAPAGATKTAAPEAPIALE</sequence>
<dbReference type="AlphaFoldDB" id="A0A0K1Q5Y3"/>
<dbReference type="FunFam" id="1.20.1720.10:FF:000004">
    <property type="entry name" value="EmrB/QacA family drug resistance transporter"/>
    <property type="match status" value="1"/>
</dbReference>
<dbReference type="PATRIC" id="fig|1391654.3.peg.7984"/>
<keyword evidence="4 7" id="KW-0812">Transmembrane</keyword>
<dbReference type="PANTHER" id="PTHR23501">
    <property type="entry name" value="MAJOR FACILITATOR SUPERFAMILY"/>
    <property type="match status" value="1"/>
</dbReference>
<dbReference type="CDD" id="cd17502">
    <property type="entry name" value="MFS_Azr1_MDR_like"/>
    <property type="match status" value="1"/>
</dbReference>
<evidence type="ECO:0000313" key="9">
    <source>
        <dbReference type="EMBL" id="AKV01216.1"/>
    </source>
</evidence>
<dbReference type="InterPro" id="IPR036259">
    <property type="entry name" value="MFS_trans_sf"/>
</dbReference>
<feature type="transmembrane region" description="Helical" evidence="7">
    <location>
        <begin position="50"/>
        <end position="66"/>
    </location>
</feature>
<dbReference type="OrthoDB" id="9807274at2"/>
<keyword evidence="3" id="KW-1003">Cell membrane</keyword>
<gene>
    <name evidence="9" type="ORF">AKJ09_07879</name>
</gene>
<name>A0A0K1Q5Y3_9BACT</name>
<reference evidence="9 10" key="1">
    <citation type="submission" date="2015-08" db="EMBL/GenBank/DDBJ databases">
        <authorList>
            <person name="Babu N.S."/>
            <person name="Beckwith C.J."/>
            <person name="Beseler K.G."/>
            <person name="Brison A."/>
            <person name="Carone J.V."/>
            <person name="Caskin T.P."/>
            <person name="Diamond M."/>
            <person name="Durham M.E."/>
            <person name="Foxe J.M."/>
            <person name="Go M."/>
            <person name="Henderson B.A."/>
            <person name="Jones I.B."/>
            <person name="McGettigan J.A."/>
            <person name="Micheletti S.J."/>
            <person name="Nasrallah M.E."/>
            <person name="Ortiz D."/>
            <person name="Piller C.R."/>
            <person name="Privatt S.R."/>
            <person name="Schneider S.L."/>
            <person name="Sharp S."/>
            <person name="Smith T.C."/>
            <person name="Stanton J.D."/>
            <person name="Ullery H.E."/>
            <person name="Wilson R.J."/>
            <person name="Serrano M.G."/>
            <person name="Buck G."/>
            <person name="Lee V."/>
            <person name="Wang Y."/>
            <person name="Carvalho R."/>
            <person name="Voegtly L."/>
            <person name="Shi R."/>
            <person name="Duckworth R."/>
            <person name="Johnson A."/>
            <person name="Loviza R."/>
            <person name="Walstead R."/>
            <person name="Shah Z."/>
            <person name="Kiflezghi M."/>
            <person name="Wade K."/>
            <person name="Ball S.L."/>
            <person name="Bradley K.W."/>
            <person name="Asai D.J."/>
            <person name="Bowman C.A."/>
            <person name="Russell D.A."/>
            <person name="Pope W.H."/>
            <person name="Jacobs-Sera D."/>
            <person name="Hendrix R.W."/>
            <person name="Hatfull G.F."/>
        </authorList>
    </citation>
    <scope>NUCLEOTIDE SEQUENCE [LARGE SCALE GENOMIC DNA]</scope>
    <source>
        <strain evidence="9 10">DSM 27648</strain>
    </source>
</reference>
<keyword evidence="2" id="KW-0813">Transport</keyword>